<dbReference type="RefSeq" id="WP_068614861.1">
    <property type="nucleotide sequence ID" value="NZ_CP016268.1"/>
</dbReference>
<organism evidence="1 2">
    <name type="scientific">Woeseia oceani</name>
    <dbReference type="NCBI Taxonomy" id="1548547"/>
    <lineage>
        <taxon>Bacteria</taxon>
        <taxon>Pseudomonadati</taxon>
        <taxon>Pseudomonadota</taxon>
        <taxon>Gammaproteobacteria</taxon>
        <taxon>Woeseiales</taxon>
        <taxon>Woeseiaceae</taxon>
        <taxon>Woeseia</taxon>
    </lineage>
</organism>
<dbReference type="STRING" id="1548547.BA177_07320"/>
<gene>
    <name evidence="1" type="ORF">BA177_07320</name>
</gene>
<protein>
    <recommendedName>
        <fullName evidence="3">Flagellar protein FliT</fullName>
    </recommendedName>
</protein>
<dbReference type="Proteomes" id="UP000092695">
    <property type="component" value="Chromosome"/>
</dbReference>
<dbReference type="AlphaFoldDB" id="A0A193LF09"/>
<evidence type="ECO:0000313" key="2">
    <source>
        <dbReference type="Proteomes" id="UP000092695"/>
    </source>
</evidence>
<accession>A0A193LF09</accession>
<evidence type="ECO:0008006" key="3">
    <source>
        <dbReference type="Google" id="ProtNLM"/>
    </source>
</evidence>
<reference evidence="1 2" key="1">
    <citation type="submission" date="2016-06" db="EMBL/GenBank/DDBJ databases">
        <title>Complete genome sequence of a deep-branching marine Gamma Proteobacterium Woeseia oceani type strain XK5.</title>
        <authorList>
            <person name="Mu D."/>
            <person name="Du Z."/>
        </authorList>
    </citation>
    <scope>NUCLEOTIDE SEQUENCE [LARGE SCALE GENOMIC DNA]</scope>
    <source>
        <strain evidence="1 2">XK5</strain>
    </source>
</reference>
<keyword evidence="2" id="KW-1185">Reference proteome</keyword>
<dbReference type="KEGG" id="woc:BA177_07320"/>
<dbReference type="EMBL" id="CP016268">
    <property type="protein sequence ID" value="ANO51041.1"/>
    <property type="molecule type" value="Genomic_DNA"/>
</dbReference>
<evidence type="ECO:0000313" key="1">
    <source>
        <dbReference type="EMBL" id="ANO51041.1"/>
    </source>
</evidence>
<proteinExistence type="predicted"/>
<sequence>MANSQHPPTTLAALAELHRRIEVSAAGSRWEEVETLMTERNAMLEHMTGPDRRAALRAAQKSTDRLLALAKSARLELAGDLAKLQRGRKATDIYRANR</sequence>
<name>A0A193LF09_9GAMM</name>